<protein>
    <recommendedName>
        <fullName evidence="3">DUF2750 domain-containing protein</fullName>
    </recommendedName>
</protein>
<accession>A0A939EU91</accession>
<evidence type="ECO:0000313" key="2">
    <source>
        <dbReference type="Proteomes" id="UP000664144"/>
    </source>
</evidence>
<comment type="caution">
    <text evidence="1">The sequence shown here is derived from an EMBL/GenBank/DDBJ whole genome shotgun (WGS) entry which is preliminary data.</text>
</comment>
<evidence type="ECO:0000313" key="1">
    <source>
        <dbReference type="EMBL" id="MBO0357317.1"/>
    </source>
</evidence>
<proteinExistence type="predicted"/>
<reference evidence="1" key="1">
    <citation type="submission" date="2021-03" db="EMBL/GenBank/DDBJ databases">
        <authorList>
            <person name="Kim M.K."/>
        </authorList>
    </citation>
    <scope>NUCLEOTIDE SEQUENCE</scope>
    <source>
        <strain evidence="1">BT186</strain>
    </source>
</reference>
<name>A0A939EU91_9BACT</name>
<keyword evidence="2" id="KW-1185">Reference proteome</keyword>
<organism evidence="1 2">
    <name type="scientific">Hymenobacter telluris</name>
    <dbReference type="NCBI Taxonomy" id="2816474"/>
    <lineage>
        <taxon>Bacteria</taxon>
        <taxon>Pseudomonadati</taxon>
        <taxon>Bacteroidota</taxon>
        <taxon>Cytophagia</taxon>
        <taxon>Cytophagales</taxon>
        <taxon>Hymenobacteraceae</taxon>
        <taxon>Hymenobacter</taxon>
    </lineage>
</organism>
<evidence type="ECO:0008006" key="3">
    <source>
        <dbReference type="Google" id="ProtNLM"/>
    </source>
</evidence>
<dbReference type="AlphaFoldDB" id="A0A939EU91"/>
<dbReference type="Proteomes" id="UP000664144">
    <property type="component" value="Unassembled WGS sequence"/>
</dbReference>
<sequence length="148" mass="16711">MALGKKQLYSRMLAEQVAAALQTGRTLAAYHRDYCGMGLECVGGQFFYGEVWDGRLRDWNTLENREAFIVDFPDQSAFVAWLSAQSDATLNCHEMPLPFYWDNQTITQQRLEAFVTDAPCNARPAWYQAMLYGNEPVGSEITPSNPEG</sequence>
<dbReference type="RefSeq" id="WP_206982088.1">
    <property type="nucleotide sequence ID" value="NZ_JAFLQZ010000003.1"/>
</dbReference>
<gene>
    <name evidence="1" type="ORF">J0X19_05120</name>
</gene>
<dbReference type="EMBL" id="JAFLQZ010000003">
    <property type="protein sequence ID" value="MBO0357317.1"/>
    <property type="molecule type" value="Genomic_DNA"/>
</dbReference>